<reference evidence="2 3" key="1">
    <citation type="submission" date="2019-12" db="EMBL/GenBank/DDBJ databases">
        <title>Paraburkholderia acidiphila 7Q-K02 sp. nov and Paraburkholderia acidisoli DHF22 sp. nov., two strains isolated from forest soil.</title>
        <authorList>
            <person name="Gao Z."/>
            <person name="Qiu L."/>
        </authorList>
    </citation>
    <scope>NUCLEOTIDE SEQUENCE [LARGE SCALE GENOMIC DNA]</scope>
    <source>
        <strain evidence="2 3">DHF22</strain>
    </source>
</reference>
<evidence type="ECO:0008006" key="4">
    <source>
        <dbReference type="Google" id="ProtNLM"/>
    </source>
</evidence>
<feature type="signal peptide" evidence="1">
    <location>
        <begin position="1"/>
        <end position="27"/>
    </location>
</feature>
<evidence type="ECO:0000313" key="3">
    <source>
        <dbReference type="Proteomes" id="UP000433577"/>
    </source>
</evidence>
<dbReference type="RefSeq" id="WP_158951334.1">
    <property type="nucleotide sequence ID" value="NZ_CP046913.1"/>
</dbReference>
<accession>A0A7Z2GI90</accession>
<organism evidence="2 3">
    <name type="scientific">Paraburkholderia acidisoli</name>
    <dbReference type="NCBI Taxonomy" id="2571748"/>
    <lineage>
        <taxon>Bacteria</taxon>
        <taxon>Pseudomonadati</taxon>
        <taxon>Pseudomonadota</taxon>
        <taxon>Betaproteobacteria</taxon>
        <taxon>Burkholderiales</taxon>
        <taxon>Burkholderiaceae</taxon>
        <taxon>Paraburkholderia</taxon>
    </lineage>
</organism>
<dbReference type="KEGG" id="pacs:FAZ98_11520"/>
<keyword evidence="1" id="KW-0732">Signal</keyword>
<gene>
    <name evidence="2" type="ORF">FAZ98_11520</name>
</gene>
<evidence type="ECO:0000256" key="1">
    <source>
        <dbReference type="SAM" id="SignalP"/>
    </source>
</evidence>
<dbReference type="Pfam" id="PF14099">
    <property type="entry name" value="Polysacc_lyase"/>
    <property type="match status" value="1"/>
</dbReference>
<dbReference type="Proteomes" id="UP000433577">
    <property type="component" value="Chromosome 1"/>
</dbReference>
<feature type="chain" id="PRO_5030783810" description="Polysaccharide lyase-like protein" evidence="1">
    <location>
        <begin position="28"/>
        <end position="260"/>
    </location>
</feature>
<dbReference type="InterPro" id="IPR025975">
    <property type="entry name" value="Polysacc_lyase"/>
</dbReference>
<dbReference type="AlphaFoldDB" id="A0A7Z2GI90"/>
<evidence type="ECO:0000313" key="2">
    <source>
        <dbReference type="EMBL" id="QGZ62307.1"/>
    </source>
</evidence>
<dbReference type="EMBL" id="CP046913">
    <property type="protein sequence ID" value="QGZ62307.1"/>
    <property type="molecule type" value="Genomic_DNA"/>
</dbReference>
<dbReference type="OrthoDB" id="9095495at2"/>
<name>A0A7Z2GI90_9BURK</name>
<sequence>MKNNEKKLYFVGACFFIFLILIKPAHAEATKEDNKILYSDSWSDGVNHLLDVQAPVNAISVVYSSAFNGNALRVSIHHSDDFSSVANGTPRGEISFARIFRFTPGFLYTVEWSTSIPSDYKFDSMQPELFAQILQGAHGGLGPPPFSVRFVDARYQVEIRGGARAVPHVFVFGDPGADKNNVVHWRLNYRPDHAGTSAVTDLFMNGKLVVHCKECENAYANDDDAYLKIGIYKWWWQSRPSDVDERTLYFGKISVRRDEL</sequence>
<keyword evidence="3" id="KW-1185">Reference proteome</keyword>
<proteinExistence type="predicted"/>
<dbReference type="Gene3D" id="2.60.120.200">
    <property type="match status" value="1"/>
</dbReference>
<protein>
    <recommendedName>
        <fullName evidence="4">Polysaccharide lyase-like protein</fullName>
    </recommendedName>
</protein>